<accession>A0A2V2XH91</accession>
<dbReference type="VEuPathDB" id="TriTrypDB:TcBrA4_0073630"/>
<dbReference type="EMBL" id="PRFC01000008">
    <property type="protein sequence ID" value="PWV19870.1"/>
    <property type="molecule type" value="Genomic_DNA"/>
</dbReference>
<evidence type="ECO:0000256" key="1">
    <source>
        <dbReference type="ARBA" id="ARBA00009884"/>
    </source>
</evidence>
<comment type="similarity">
    <text evidence="1">Belongs to the STXBP/unc-18/SEC1 family.</text>
</comment>
<protein>
    <submittedName>
        <fullName evidence="3">Putative syntaxin binding protein</fullName>
    </submittedName>
</protein>
<name>A0A2V2XH91_TRYCR</name>
<dbReference type="PIRSF" id="PIRSF005715">
    <property type="entry name" value="VPS45_Sec1"/>
    <property type="match status" value="1"/>
</dbReference>
<feature type="region of interest" description="Disordered" evidence="2">
    <location>
        <begin position="365"/>
        <end position="387"/>
    </location>
</feature>
<dbReference type="Proteomes" id="UP000246078">
    <property type="component" value="Unassembled WGS sequence"/>
</dbReference>
<evidence type="ECO:0000313" key="4">
    <source>
        <dbReference type="Proteomes" id="UP000246078"/>
    </source>
</evidence>
<dbReference type="VEuPathDB" id="TriTrypDB:C4B63_51g230"/>
<dbReference type="Gene3D" id="3.90.830.10">
    <property type="entry name" value="Syntaxin Binding Protein 1, Chain A, domain 2"/>
    <property type="match status" value="1"/>
</dbReference>
<dbReference type="SUPFAM" id="SSF56815">
    <property type="entry name" value="Sec1/munc18-like (SM) proteins"/>
    <property type="match status" value="1"/>
</dbReference>
<dbReference type="VEuPathDB" id="TriTrypDB:TcG_11551"/>
<dbReference type="PANTHER" id="PTHR11679">
    <property type="entry name" value="VESICLE PROTEIN SORTING-ASSOCIATED"/>
    <property type="match status" value="1"/>
</dbReference>
<gene>
    <name evidence="3" type="ORF">C3747_8g676</name>
</gene>
<organism evidence="3 4">
    <name type="scientific">Trypanosoma cruzi</name>
    <dbReference type="NCBI Taxonomy" id="5693"/>
    <lineage>
        <taxon>Eukaryota</taxon>
        <taxon>Discoba</taxon>
        <taxon>Euglenozoa</taxon>
        <taxon>Kinetoplastea</taxon>
        <taxon>Metakinetoplastina</taxon>
        <taxon>Trypanosomatida</taxon>
        <taxon>Trypanosomatidae</taxon>
        <taxon>Trypanosoma</taxon>
        <taxon>Schizotrypanum</taxon>
    </lineage>
</organism>
<evidence type="ECO:0000256" key="2">
    <source>
        <dbReference type="SAM" id="MobiDB-lite"/>
    </source>
</evidence>
<proteinExistence type="inferred from homology"/>
<dbReference type="InterPro" id="IPR036045">
    <property type="entry name" value="Sec1-like_sf"/>
</dbReference>
<dbReference type="AlphaFoldDB" id="A0A2V2XH91"/>
<dbReference type="GO" id="GO:0016192">
    <property type="term" value="P:vesicle-mediated transport"/>
    <property type="evidence" value="ECO:0007669"/>
    <property type="project" value="InterPro"/>
</dbReference>
<dbReference type="InterPro" id="IPR001619">
    <property type="entry name" value="Sec1-like"/>
</dbReference>
<dbReference type="VEuPathDB" id="TriTrypDB:BCY84_17568"/>
<dbReference type="VEuPathDB" id="TriTrypDB:C3747_8g676"/>
<dbReference type="VEuPathDB" id="TriTrypDB:Tc_MARK_862"/>
<dbReference type="Gene3D" id="3.40.50.1910">
    <property type="match status" value="1"/>
</dbReference>
<sequence length="605" mass="65802">MAKVAYRDVHVFALGCTPHRSPQQLPRARIAPRAMRLKDIMLDFTAPEVLVLHLSMQNGFPQLLSPLSPPNCESVVDVAASRLVAAIHAMNNSVSVICQQNSGNICHGLAGTFFGGLPGNTTTNRISLRGADSCGNPVRIIVDWGCVMVTPLMHQRTCQCLLDGLMPLGKKVYEQTCGNCLGAESKRQYLMDEEDEYWCSYRHCFLAQCVEELSVALKKLHAYHPGLAQGVEPKANLAELSSAVRAPPEFRERQARLSLHIDACAGLVVQYREKRLAEAREVEQEIAVGLKPLRESLDGVQHLTRDAAMPRPVRLRLFLLLVAASSTDELTEAKRQQLIRDGGLTPDAHLFANLEHVTRRAGSVQQYSTASAQSERRTSASASNAATDKDPFLKHACMMMETANRNRTLRVGLSLASMEGDHVIGPNGASGGQNSGEAGKNTGPFQGCGGKWENHPDLGGGGGVGTIALTTPQRIVLLVLGGVACSERRSVHEISKRYGREVVIGKPRCRVLSPLCAGTWHPTAVGLTGEAHRNASRAKEWNRCNQTRLRVSVGIVCASSCIPFLSMKRFTRYACVCFNGCAARLLLLFFCVCGCGPFLCYEECG</sequence>
<dbReference type="VEuPathDB" id="TriTrypDB:TcYC6_0101920"/>
<dbReference type="VEuPathDB" id="TriTrypDB:TcCLB.506737.140"/>
<comment type="caution">
    <text evidence="3">The sequence shown here is derived from an EMBL/GenBank/DDBJ whole genome shotgun (WGS) entry which is preliminary data.</text>
</comment>
<dbReference type="InterPro" id="IPR043127">
    <property type="entry name" value="Sec-1-like_dom3a"/>
</dbReference>
<dbReference type="VEuPathDB" id="TriTrypDB:TCDM_12748"/>
<dbReference type="VEuPathDB" id="TriTrypDB:ECC02_012167"/>
<dbReference type="Pfam" id="PF00995">
    <property type="entry name" value="Sec1"/>
    <property type="match status" value="1"/>
</dbReference>
<dbReference type="VEuPathDB" id="TriTrypDB:TCSYLVIO_007673"/>
<dbReference type="VEuPathDB" id="TriTrypDB:TcCL_Unassigned01153"/>
<dbReference type="InterPro" id="IPR027482">
    <property type="entry name" value="Sec1-like_dom2"/>
</dbReference>
<reference evidence="3 4" key="1">
    <citation type="journal article" date="2018" name="Microb. Genom.">
        <title>Expanding an expanded genome: long-read sequencing of Trypanosoma cruzi.</title>
        <authorList>
            <person name="Berna L."/>
            <person name="Rodriguez M."/>
            <person name="Chiribao M.L."/>
            <person name="Parodi-Talice A."/>
            <person name="Pita S."/>
            <person name="Rijo G."/>
            <person name="Alvarez-Valin F."/>
            <person name="Robello C."/>
        </authorList>
    </citation>
    <scope>NUCLEOTIDE SEQUENCE [LARGE SCALE GENOMIC DNA]</scope>
    <source>
        <strain evidence="3 4">TCC</strain>
    </source>
</reference>
<evidence type="ECO:0000313" key="3">
    <source>
        <dbReference type="EMBL" id="PWV19870.1"/>
    </source>
</evidence>
<dbReference type="Gene3D" id="1.25.40.60">
    <property type="match status" value="1"/>
</dbReference>